<evidence type="ECO:0000313" key="1">
    <source>
        <dbReference type="EMBL" id="KZS14876.1"/>
    </source>
</evidence>
<keyword evidence="2" id="KW-1185">Reference proteome</keyword>
<gene>
    <name evidence="1" type="ORF">APZ42_019702</name>
</gene>
<dbReference type="AlphaFoldDB" id="A0A162CN98"/>
<dbReference type="EMBL" id="LRGB01000933">
    <property type="protein sequence ID" value="KZS14876.1"/>
    <property type="molecule type" value="Genomic_DNA"/>
</dbReference>
<protein>
    <submittedName>
        <fullName evidence="1">Uncharacterized protein</fullName>
    </submittedName>
</protein>
<name>A0A162CN98_9CRUS</name>
<comment type="caution">
    <text evidence="1">The sequence shown here is derived from an EMBL/GenBank/DDBJ whole genome shotgun (WGS) entry which is preliminary data.</text>
</comment>
<dbReference type="Proteomes" id="UP000076858">
    <property type="component" value="Unassembled WGS sequence"/>
</dbReference>
<reference evidence="1 2" key="1">
    <citation type="submission" date="2016-03" db="EMBL/GenBank/DDBJ databases">
        <title>EvidentialGene: Evidence-directed Construction of Genes on Genomes.</title>
        <authorList>
            <person name="Gilbert D.G."/>
            <person name="Choi J.-H."/>
            <person name="Mockaitis K."/>
            <person name="Colbourne J."/>
            <person name="Pfrender M."/>
        </authorList>
    </citation>
    <scope>NUCLEOTIDE SEQUENCE [LARGE SCALE GENOMIC DNA]</scope>
    <source>
        <strain evidence="1 2">Xinb3</strain>
        <tissue evidence="1">Complete organism</tissue>
    </source>
</reference>
<sequence length="100" mass="11573">MMMRSVVISEENAMRKRMFCELYSTTSFLMETLSAGQLLVEKLLSLGFLLQPFFYQKGTHLSVVELSLCQDTEWLATRLHREPVNGGRSTFDSRLDITKY</sequence>
<proteinExistence type="predicted"/>
<organism evidence="1 2">
    <name type="scientific">Daphnia magna</name>
    <dbReference type="NCBI Taxonomy" id="35525"/>
    <lineage>
        <taxon>Eukaryota</taxon>
        <taxon>Metazoa</taxon>
        <taxon>Ecdysozoa</taxon>
        <taxon>Arthropoda</taxon>
        <taxon>Crustacea</taxon>
        <taxon>Branchiopoda</taxon>
        <taxon>Diplostraca</taxon>
        <taxon>Cladocera</taxon>
        <taxon>Anomopoda</taxon>
        <taxon>Daphniidae</taxon>
        <taxon>Daphnia</taxon>
    </lineage>
</organism>
<accession>A0A162CN98</accession>
<evidence type="ECO:0000313" key="2">
    <source>
        <dbReference type="Proteomes" id="UP000076858"/>
    </source>
</evidence>